<dbReference type="InterPro" id="IPR045863">
    <property type="entry name" value="CorA_TM1_TM2"/>
</dbReference>
<evidence type="ECO:0000313" key="8">
    <source>
        <dbReference type="Proteomes" id="UP000813461"/>
    </source>
</evidence>
<keyword evidence="3 5" id="KW-1133">Transmembrane helix</keyword>
<keyword evidence="2 5" id="KW-0812">Transmembrane</keyword>
<dbReference type="InterPro" id="IPR002523">
    <property type="entry name" value="MgTranspt_CorA/ZnTranspt_ZntB"/>
</dbReference>
<dbReference type="InterPro" id="IPR058257">
    <property type="entry name" value="CorA-like_dom"/>
</dbReference>
<dbReference type="Proteomes" id="UP000813461">
    <property type="component" value="Unassembled WGS sequence"/>
</dbReference>
<proteinExistence type="predicted"/>
<evidence type="ECO:0000256" key="2">
    <source>
        <dbReference type="ARBA" id="ARBA00022692"/>
    </source>
</evidence>
<keyword evidence="4 5" id="KW-0472">Membrane</keyword>
<evidence type="ECO:0000313" key="7">
    <source>
        <dbReference type="EMBL" id="KAH7094942.1"/>
    </source>
</evidence>
<sequence>MTDCSLFDGWDMYPLNLFKTTLDADAARCRKRLSNEAQRLFIPSSEECQLKVWAYNFVHGKTIRHANLTLKQASDLKLYLSQGQPQSAQIFFINQAYSWGPLLITDEVFKKLATALKLHPGFLDVVHTFGERVAPVEESSASLFTRMQPNNLEFPAQYSYEIAYNFKYVARHGRSTPQDPFSIRQVGVYHQFEENSFTSNWVFLQAPDNLQARLASDYEGCEVSELVTQSYHHAAVFQCLSEDWREYVNHLEDALSTLMDRGLFSNITPVAGEGRINADFGDIRLLQVMTDKLKRLFHILQLNVSLCQRLQAFLSHIYSLSNRDAATGSHSQDTLFDNCIFHLETQRARVKSMISRADGIGSMIEHVLDVRNTQTAHNMNSTMHELSKRSAEENKLVRMLASQSTKDTRSMKVIAFISSIFLPATFVATFFGSNFFGFESTSDGNVLAVASNVWIYMIVALAFSAIAMTLWYWWYSRKPSVVEVEANV</sequence>
<dbReference type="SUPFAM" id="SSF144083">
    <property type="entry name" value="Magnesium transport protein CorA, transmembrane region"/>
    <property type="match status" value="1"/>
</dbReference>
<keyword evidence="8" id="KW-1185">Reference proteome</keyword>
<feature type="domain" description="CorA-like transporter" evidence="6">
    <location>
        <begin position="9"/>
        <end position="260"/>
    </location>
</feature>
<comment type="subcellular location">
    <subcellularLocation>
        <location evidence="1">Membrane</location>
        <topology evidence="1">Multi-pass membrane protein</topology>
    </subcellularLocation>
</comment>
<evidence type="ECO:0000256" key="3">
    <source>
        <dbReference type="ARBA" id="ARBA00022989"/>
    </source>
</evidence>
<feature type="transmembrane region" description="Helical" evidence="5">
    <location>
        <begin position="413"/>
        <end position="433"/>
    </location>
</feature>
<dbReference type="Gene3D" id="1.20.58.340">
    <property type="entry name" value="Magnesium transport protein CorA, transmembrane region"/>
    <property type="match status" value="1"/>
</dbReference>
<reference evidence="7" key="1">
    <citation type="journal article" date="2021" name="Nat. Commun.">
        <title>Genetic determinants of endophytism in the Arabidopsis root mycobiome.</title>
        <authorList>
            <person name="Mesny F."/>
            <person name="Miyauchi S."/>
            <person name="Thiergart T."/>
            <person name="Pickel B."/>
            <person name="Atanasova L."/>
            <person name="Karlsson M."/>
            <person name="Huettel B."/>
            <person name="Barry K.W."/>
            <person name="Haridas S."/>
            <person name="Chen C."/>
            <person name="Bauer D."/>
            <person name="Andreopoulos W."/>
            <person name="Pangilinan J."/>
            <person name="LaButti K."/>
            <person name="Riley R."/>
            <person name="Lipzen A."/>
            <person name="Clum A."/>
            <person name="Drula E."/>
            <person name="Henrissat B."/>
            <person name="Kohler A."/>
            <person name="Grigoriev I.V."/>
            <person name="Martin F.M."/>
            <person name="Hacquard S."/>
        </authorList>
    </citation>
    <scope>NUCLEOTIDE SEQUENCE</scope>
    <source>
        <strain evidence="7">MPI-SDFR-AT-0120</strain>
    </source>
</reference>
<evidence type="ECO:0000256" key="5">
    <source>
        <dbReference type="SAM" id="Phobius"/>
    </source>
</evidence>
<dbReference type="GO" id="GO:0016020">
    <property type="term" value="C:membrane"/>
    <property type="evidence" value="ECO:0007669"/>
    <property type="project" value="UniProtKB-SubCell"/>
</dbReference>
<dbReference type="OrthoDB" id="5396681at2759"/>
<evidence type="ECO:0000259" key="6">
    <source>
        <dbReference type="Pfam" id="PF26616"/>
    </source>
</evidence>
<protein>
    <recommendedName>
        <fullName evidence="6">CorA-like transporter domain-containing protein</fullName>
    </recommendedName>
</protein>
<comment type="caution">
    <text evidence="7">The sequence shown here is derived from an EMBL/GenBank/DDBJ whole genome shotgun (WGS) entry which is preliminary data.</text>
</comment>
<dbReference type="Pfam" id="PF01544">
    <property type="entry name" value="CorA"/>
    <property type="match status" value="1"/>
</dbReference>
<accession>A0A8K0W453</accession>
<gene>
    <name evidence="7" type="ORF">FB567DRAFT_574833</name>
</gene>
<dbReference type="Pfam" id="PF26616">
    <property type="entry name" value="CorA-like"/>
    <property type="match status" value="1"/>
</dbReference>
<dbReference type="EMBL" id="JAGMVJ010000001">
    <property type="protein sequence ID" value="KAH7094942.1"/>
    <property type="molecule type" value="Genomic_DNA"/>
</dbReference>
<dbReference type="AlphaFoldDB" id="A0A8K0W453"/>
<name>A0A8K0W453_9PLEO</name>
<evidence type="ECO:0000256" key="4">
    <source>
        <dbReference type="ARBA" id="ARBA00023136"/>
    </source>
</evidence>
<feature type="transmembrane region" description="Helical" evidence="5">
    <location>
        <begin position="453"/>
        <end position="474"/>
    </location>
</feature>
<dbReference type="GO" id="GO:0046873">
    <property type="term" value="F:metal ion transmembrane transporter activity"/>
    <property type="evidence" value="ECO:0007669"/>
    <property type="project" value="InterPro"/>
</dbReference>
<organism evidence="7 8">
    <name type="scientific">Paraphoma chrysanthemicola</name>
    <dbReference type="NCBI Taxonomy" id="798071"/>
    <lineage>
        <taxon>Eukaryota</taxon>
        <taxon>Fungi</taxon>
        <taxon>Dikarya</taxon>
        <taxon>Ascomycota</taxon>
        <taxon>Pezizomycotina</taxon>
        <taxon>Dothideomycetes</taxon>
        <taxon>Pleosporomycetidae</taxon>
        <taxon>Pleosporales</taxon>
        <taxon>Pleosporineae</taxon>
        <taxon>Phaeosphaeriaceae</taxon>
        <taxon>Paraphoma</taxon>
    </lineage>
</organism>
<evidence type="ECO:0000256" key="1">
    <source>
        <dbReference type="ARBA" id="ARBA00004141"/>
    </source>
</evidence>